<evidence type="ECO:0000256" key="5">
    <source>
        <dbReference type="ARBA" id="ARBA00022741"/>
    </source>
</evidence>
<dbReference type="Gene3D" id="3.90.1200.10">
    <property type="match status" value="1"/>
</dbReference>
<dbReference type="GO" id="GO:0046677">
    <property type="term" value="P:response to antibiotic"/>
    <property type="evidence" value="ECO:0007669"/>
    <property type="project" value="UniProtKB-KW"/>
</dbReference>
<dbReference type="PANTHER" id="PTHR21310">
    <property type="entry name" value="AMINOGLYCOSIDE PHOSPHOTRANSFERASE-RELATED-RELATED"/>
    <property type="match status" value="1"/>
</dbReference>
<evidence type="ECO:0000313" key="15">
    <source>
        <dbReference type="Proteomes" id="UP000520156"/>
    </source>
</evidence>
<keyword evidence="8 10" id="KW-0046">Antibiotic resistance</keyword>
<feature type="domain" description="Aminoglycoside phosphotransferase" evidence="13">
    <location>
        <begin position="25"/>
        <end position="257"/>
    </location>
</feature>
<dbReference type="InterPro" id="IPR051678">
    <property type="entry name" value="AGP_Transferase"/>
</dbReference>
<feature type="active site" description="Proton acceptor" evidence="11">
    <location>
        <position position="196"/>
    </location>
</feature>
<dbReference type="InterPro" id="IPR024165">
    <property type="entry name" value="Kan/Strep_kinase"/>
</dbReference>
<keyword evidence="15" id="KW-1185">Reference proteome</keyword>
<dbReference type="GO" id="GO:0046872">
    <property type="term" value="F:metal ion binding"/>
    <property type="evidence" value="ECO:0007669"/>
    <property type="project" value="UniProtKB-KW"/>
</dbReference>
<keyword evidence="12" id="KW-0460">Magnesium</keyword>
<evidence type="ECO:0000256" key="6">
    <source>
        <dbReference type="ARBA" id="ARBA00022777"/>
    </source>
</evidence>
<evidence type="ECO:0000256" key="8">
    <source>
        <dbReference type="ARBA" id="ARBA00023251"/>
    </source>
</evidence>
<dbReference type="CDD" id="cd05150">
    <property type="entry name" value="APH"/>
    <property type="match status" value="1"/>
</dbReference>
<dbReference type="Pfam" id="PF01636">
    <property type="entry name" value="APH"/>
    <property type="match status" value="1"/>
</dbReference>
<dbReference type="EMBL" id="JACLAU010000007">
    <property type="protein sequence ID" value="MBC2651449.1"/>
    <property type="molecule type" value="Genomic_DNA"/>
</dbReference>
<keyword evidence="7 10" id="KW-0067">ATP-binding</keyword>
<keyword evidence="5 10" id="KW-0547">Nucleotide-binding</keyword>
<feature type="binding site" evidence="12">
    <location>
        <position position="201"/>
    </location>
    <ligand>
        <name>Mg(2+)</name>
        <dbReference type="ChEBI" id="CHEBI:18420"/>
    </ligand>
</feature>
<keyword evidence="12" id="KW-0479">Metal-binding</keyword>
<dbReference type="InterPro" id="IPR011009">
    <property type="entry name" value="Kinase-like_dom_sf"/>
</dbReference>
<dbReference type="EC" id="2.7.1.95" evidence="2"/>
<dbReference type="AlphaFoldDB" id="A0A7X1F7G1"/>
<organism evidence="14 15">
    <name type="scientific">Novosphingobium aerophilum</name>
    <dbReference type="NCBI Taxonomy" id="2839843"/>
    <lineage>
        <taxon>Bacteria</taxon>
        <taxon>Pseudomonadati</taxon>
        <taxon>Pseudomonadota</taxon>
        <taxon>Alphaproteobacteria</taxon>
        <taxon>Sphingomonadales</taxon>
        <taxon>Sphingomonadaceae</taxon>
        <taxon>Novosphingobium</taxon>
    </lineage>
</organism>
<dbReference type="PANTHER" id="PTHR21310:SF41">
    <property type="entry name" value="3'-PHOSPHOTRANSFERASE, PUTATIVE-RELATED"/>
    <property type="match status" value="1"/>
</dbReference>
<name>A0A7X1F7G1_9SPHN</name>
<dbReference type="GO" id="GO:0005524">
    <property type="term" value="F:ATP binding"/>
    <property type="evidence" value="ECO:0007669"/>
    <property type="project" value="UniProtKB-KW"/>
</dbReference>
<evidence type="ECO:0000256" key="10">
    <source>
        <dbReference type="PIRNR" id="PIRNR000706"/>
    </source>
</evidence>
<protein>
    <recommendedName>
        <fullName evidence="3">Aminoglycoside 3'-phosphotransferase</fullName>
        <ecNumber evidence="2">2.7.1.95</ecNumber>
    </recommendedName>
</protein>
<evidence type="ECO:0000256" key="9">
    <source>
        <dbReference type="ARBA" id="ARBA00048925"/>
    </source>
</evidence>
<comment type="caution">
    <text evidence="14">The sequence shown here is derived from an EMBL/GenBank/DDBJ whole genome shotgun (WGS) entry which is preliminary data.</text>
</comment>
<dbReference type="NCBIfam" id="NF033068">
    <property type="entry name" value="APH_3p"/>
    <property type="match status" value="1"/>
</dbReference>
<dbReference type="Proteomes" id="UP000520156">
    <property type="component" value="Unassembled WGS sequence"/>
</dbReference>
<comment type="catalytic activity">
    <reaction evidence="9">
        <text>kanamycin A + ATP = kanamycin 3'-phosphate + ADP + H(+)</text>
        <dbReference type="Rhea" id="RHEA:24256"/>
        <dbReference type="ChEBI" id="CHEBI:15378"/>
        <dbReference type="ChEBI" id="CHEBI:30616"/>
        <dbReference type="ChEBI" id="CHEBI:57909"/>
        <dbReference type="ChEBI" id="CHEBI:58214"/>
        <dbReference type="ChEBI" id="CHEBI:456216"/>
        <dbReference type="EC" id="2.7.1.95"/>
    </reaction>
</comment>
<reference evidence="14 15" key="1">
    <citation type="submission" date="2020-08" db="EMBL/GenBank/DDBJ databases">
        <title>The genome sequence of Novosphingobium flavum 4Y4.</title>
        <authorList>
            <person name="Liu Y."/>
        </authorList>
    </citation>
    <scope>NUCLEOTIDE SEQUENCE [LARGE SCALE GENOMIC DNA]</scope>
    <source>
        <strain evidence="14 15">4Y4</strain>
    </source>
</reference>
<gene>
    <name evidence="14" type="ORF">H7F49_07025</name>
</gene>
<dbReference type="PIRSF" id="PIRSF000706">
    <property type="entry name" value="Kanamycin_kin"/>
    <property type="match status" value="1"/>
</dbReference>
<sequence>MSARTPGLPKTLPADLRDRLAGYRWQRVTSGESGASVWRLTDGRPGATLFLKTAADRGADDLSGEADRLRWLAHHLPVPDVVAFVAEADRAWLLMTAVPGRNVAQVLRRSGPAERIAVVDAVAAFLQRLHAVPPGDCPFPAEPTVRLAQARARIDAGLVDPDDFDDERAGWTVERVWSAAQAACPTRIDPVVTHGDFTPENVLWHGGRVSGSIDAGRLGRADRHQDIALFWRGLADHGADLQDRFLAAMAPPTPDRARIDFHLLLDELF</sequence>
<keyword evidence="4 10" id="KW-0808">Transferase</keyword>
<dbReference type="SUPFAM" id="SSF56112">
    <property type="entry name" value="Protein kinase-like (PK-like)"/>
    <property type="match status" value="1"/>
</dbReference>
<dbReference type="Gene3D" id="3.30.200.20">
    <property type="entry name" value="Phosphorylase Kinase, domain 1"/>
    <property type="match status" value="1"/>
</dbReference>
<dbReference type="GO" id="GO:0008910">
    <property type="term" value="F:kanamycin kinase activity"/>
    <property type="evidence" value="ECO:0007669"/>
    <property type="project" value="UniProtKB-EC"/>
</dbReference>
<evidence type="ECO:0000313" key="14">
    <source>
        <dbReference type="EMBL" id="MBC2651449.1"/>
    </source>
</evidence>
<evidence type="ECO:0000259" key="13">
    <source>
        <dbReference type="Pfam" id="PF01636"/>
    </source>
</evidence>
<feature type="binding site" evidence="12">
    <location>
        <position position="214"/>
    </location>
    <ligand>
        <name>Mg(2+)</name>
        <dbReference type="ChEBI" id="CHEBI:18420"/>
    </ligand>
</feature>
<accession>A0A7X1F7G1</accession>
<evidence type="ECO:0000256" key="11">
    <source>
        <dbReference type="PIRSR" id="PIRSR000706-1"/>
    </source>
</evidence>
<evidence type="ECO:0000256" key="3">
    <source>
        <dbReference type="ARBA" id="ARBA00017903"/>
    </source>
</evidence>
<evidence type="ECO:0000256" key="7">
    <source>
        <dbReference type="ARBA" id="ARBA00022840"/>
    </source>
</evidence>
<proteinExistence type="inferred from homology"/>
<keyword evidence="6 10" id="KW-0418">Kinase</keyword>
<evidence type="ECO:0000256" key="4">
    <source>
        <dbReference type="ARBA" id="ARBA00022679"/>
    </source>
</evidence>
<evidence type="ECO:0000256" key="2">
    <source>
        <dbReference type="ARBA" id="ARBA00012193"/>
    </source>
</evidence>
<comment type="similarity">
    <text evidence="1 10">Belongs to the aminoglycoside phosphotransferase family.</text>
</comment>
<evidence type="ECO:0000256" key="12">
    <source>
        <dbReference type="PIRSR" id="PIRSR000706-2"/>
    </source>
</evidence>
<dbReference type="InterPro" id="IPR002575">
    <property type="entry name" value="Aminoglycoside_PTrfase"/>
</dbReference>
<evidence type="ECO:0000256" key="1">
    <source>
        <dbReference type="ARBA" id="ARBA00006219"/>
    </source>
</evidence>